<accession>A0A0M8NWS5</accession>
<proteinExistence type="predicted"/>
<dbReference type="AlphaFoldDB" id="A0A0M8NWS5"/>
<organism evidence="1 2">
    <name type="scientific">Penicillium nordicum</name>
    <dbReference type="NCBI Taxonomy" id="229535"/>
    <lineage>
        <taxon>Eukaryota</taxon>
        <taxon>Fungi</taxon>
        <taxon>Dikarya</taxon>
        <taxon>Ascomycota</taxon>
        <taxon>Pezizomycotina</taxon>
        <taxon>Eurotiomycetes</taxon>
        <taxon>Eurotiomycetidae</taxon>
        <taxon>Eurotiales</taxon>
        <taxon>Aspergillaceae</taxon>
        <taxon>Penicillium</taxon>
    </lineage>
</organism>
<name>A0A0M8NWS5_9EURO</name>
<comment type="caution">
    <text evidence="1">The sequence shown here is derived from an EMBL/GenBank/DDBJ whole genome shotgun (WGS) entry which is preliminary data.</text>
</comment>
<protein>
    <submittedName>
        <fullName evidence="1">Uncharacterized protein</fullName>
    </submittedName>
</protein>
<evidence type="ECO:0000313" key="2">
    <source>
        <dbReference type="Proteomes" id="UP000037696"/>
    </source>
</evidence>
<dbReference type="Proteomes" id="UP000037696">
    <property type="component" value="Unassembled WGS sequence"/>
</dbReference>
<evidence type="ECO:0000313" key="1">
    <source>
        <dbReference type="EMBL" id="KOS40956.1"/>
    </source>
</evidence>
<reference evidence="1 2" key="1">
    <citation type="submission" date="2015-08" db="EMBL/GenBank/DDBJ databases">
        <title>Genome sequencing of Penicillium nordicum.</title>
        <authorList>
            <person name="Nguyen H.D."/>
            <person name="Seifert K.A."/>
        </authorList>
    </citation>
    <scope>NUCLEOTIDE SEQUENCE [LARGE SCALE GENOMIC DNA]</scope>
    <source>
        <strain evidence="1 2">DAOMC 185683</strain>
    </source>
</reference>
<dbReference type="EMBL" id="LHQQ01000146">
    <property type="protein sequence ID" value="KOS40956.1"/>
    <property type="molecule type" value="Genomic_DNA"/>
</dbReference>
<gene>
    <name evidence="1" type="ORF">ACN38_g8159</name>
</gene>
<sequence length="77" mass="9116">MGSYRTRIFNQIRMRFRDSVSLVYSYHPTNDHVSGYLTLRSGPIRHFGPGFRQLAGFFSQHYMRNACEDIRVPLWTC</sequence>
<keyword evidence="2" id="KW-1185">Reference proteome</keyword>